<keyword evidence="1" id="KW-0646">Protease inhibitor</keyword>
<feature type="region of interest" description="Disordered" evidence="4">
    <location>
        <begin position="159"/>
        <end position="204"/>
    </location>
</feature>
<dbReference type="SUPFAM" id="SSF100895">
    <property type="entry name" value="Kazal-type serine protease inhibitors"/>
    <property type="match status" value="1"/>
</dbReference>
<evidence type="ECO:0000256" key="3">
    <source>
        <dbReference type="ARBA" id="ARBA00023157"/>
    </source>
</evidence>
<sequence length="204" mass="23019">MNLCDFRTPVLTYAMLLATVLLALKLMVPVDASYSFIRCGECDEARCPELHYCEGQAIKDHCGCCTVCSSSKFQPHVMIAQETGGNACDQVKCPKLKVCVVNMQGLPLCTCPNMYVCRGVKKRDVCGTDGQTYESRCHMRIASCNEGAGVRKKHKGACTEQSHLTENESSNRKREQKLKKRRRRRKDEESDSEDKREKKKKKKG</sequence>
<dbReference type="InterPro" id="IPR002350">
    <property type="entry name" value="Kazal_dom"/>
</dbReference>
<proteinExistence type="predicted"/>
<dbReference type="SMART" id="SM00280">
    <property type="entry name" value="KAZAL"/>
    <property type="match status" value="1"/>
</dbReference>
<dbReference type="InterPro" id="IPR050653">
    <property type="entry name" value="Prot_Inhib_GrowthFact_Antg"/>
</dbReference>
<dbReference type="AlphaFoldDB" id="A0A0B7B2P8"/>
<evidence type="ECO:0000256" key="1">
    <source>
        <dbReference type="ARBA" id="ARBA00022690"/>
    </source>
</evidence>
<dbReference type="Gene3D" id="4.10.40.20">
    <property type="match status" value="1"/>
</dbReference>
<dbReference type="GO" id="GO:0004867">
    <property type="term" value="F:serine-type endopeptidase inhibitor activity"/>
    <property type="evidence" value="ECO:0007669"/>
    <property type="project" value="UniProtKB-KW"/>
</dbReference>
<keyword evidence="5" id="KW-0812">Transmembrane</keyword>
<protein>
    <recommendedName>
        <fullName evidence="6">Kazal-like domain-containing protein</fullName>
    </recommendedName>
</protein>
<evidence type="ECO:0000256" key="5">
    <source>
        <dbReference type="SAM" id="Phobius"/>
    </source>
</evidence>
<accession>A0A0B7B2P8</accession>
<dbReference type="EMBL" id="HACG01040277">
    <property type="protein sequence ID" value="CEK87142.1"/>
    <property type="molecule type" value="Transcribed_RNA"/>
</dbReference>
<dbReference type="GO" id="GO:0030154">
    <property type="term" value="P:cell differentiation"/>
    <property type="evidence" value="ECO:0007669"/>
    <property type="project" value="TreeGrafter"/>
</dbReference>
<feature type="domain" description="Kazal-like" evidence="6">
    <location>
        <begin position="94"/>
        <end position="160"/>
    </location>
</feature>
<keyword evidence="2" id="KW-0722">Serine protease inhibitor</keyword>
<keyword evidence="3" id="KW-1015">Disulfide bond</keyword>
<dbReference type="PANTHER" id="PTHR10913">
    <property type="entry name" value="FOLLISTATIN-RELATED"/>
    <property type="match status" value="1"/>
</dbReference>
<dbReference type="InterPro" id="IPR036058">
    <property type="entry name" value="Kazal_dom_sf"/>
</dbReference>
<gene>
    <name evidence="7" type="primary">ORF157623</name>
</gene>
<feature type="compositionally biased region" description="Basic residues" evidence="4">
    <location>
        <begin position="174"/>
        <end position="185"/>
    </location>
</feature>
<dbReference type="PANTHER" id="PTHR10913:SF45">
    <property type="entry name" value="FOLLISTATIN, ISOFORM A-RELATED"/>
    <property type="match status" value="1"/>
</dbReference>
<name>A0A0B7B2P8_9EUPU</name>
<evidence type="ECO:0000256" key="4">
    <source>
        <dbReference type="SAM" id="MobiDB-lite"/>
    </source>
</evidence>
<dbReference type="CDD" id="cd00104">
    <property type="entry name" value="KAZAL_FS"/>
    <property type="match status" value="1"/>
</dbReference>
<feature type="compositionally biased region" description="Basic and acidic residues" evidence="4">
    <location>
        <begin position="163"/>
        <end position="173"/>
    </location>
</feature>
<organism evidence="7">
    <name type="scientific">Arion vulgaris</name>
    <dbReference type="NCBI Taxonomy" id="1028688"/>
    <lineage>
        <taxon>Eukaryota</taxon>
        <taxon>Metazoa</taxon>
        <taxon>Spiralia</taxon>
        <taxon>Lophotrochozoa</taxon>
        <taxon>Mollusca</taxon>
        <taxon>Gastropoda</taxon>
        <taxon>Heterobranchia</taxon>
        <taxon>Euthyneura</taxon>
        <taxon>Panpulmonata</taxon>
        <taxon>Eupulmonata</taxon>
        <taxon>Stylommatophora</taxon>
        <taxon>Helicina</taxon>
        <taxon>Arionoidea</taxon>
        <taxon>Arionidae</taxon>
        <taxon>Arion</taxon>
    </lineage>
</organism>
<keyword evidence="5" id="KW-0472">Membrane</keyword>
<dbReference type="Pfam" id="PF07648">
    <property type="entry name" value="Kazal_2"/>
    <property type="match status" value="1"/>
</dbReference>
<dbReference type="PROSITE" id="PS51465">
    <property type="entry name" value="KAZAL_2"/>
    <property type="match status" value="1"/>
</dbReference>
<feature type="transmembrane region" description="Helical" evidence="5">
    <location>
        <begin position="6"/>
        <end position="28"/>
    </location>
</feature>
<keyword evidence="5" id="KW-1133">Transmembrane helix</keyword>
<evidence type="ECO:0000259" key="6">
    <source>
        <dbReference type="PROSITE" id="PS51465"/>
    </source>
</evidence>
<dbReference type="Gene3D" id="3.30.60.30">
    <property type="match status" value="1"/>
</dbReference>
<evidence type="ECO:0000256" key="2">
    <source>
        <dbReference type="ARBA" id="ARBA00022900"/>
    </source>
</evidence>
<dbReference type="GO" id="GO:0005576">
    <property type="term" value="C:extracellular region"/>
    <property type="evidence" value="ECO:0007669"/>
    <property type="project" value="TreeGrafter"/>
</dbReference>
<reference evidence="7" key="1">
    <citation type="submission" date="2014-12" db="EMBL/GenBank/DDBJ databases">
        <title>Insight into the proteome of Arion vulgaris.</title>
        <authorList>
            <person name="Aradska J."/>
            <person name="Bulat T."/>
            <person name="Smidak R."/>
            <person name="Sarate P."/>
            <person name="Gangsoo J."/>
            <person name="Sialana F."/>
            <person name="Bilban M."/>
            <person name="Lubec G."/>
        </authorList>
    </citation>
    <scope>NUCLEOTIDE SEQUENCE</scope>
    <source>
        <tissue evidence="7">Skin</tissue>
    </source>
</reference>
<evidence type="ECO:0000313" key="7">
    <source>
        <dbReference type="EMBL" id="CEK87142.1"/>
    </source>
</evidence>